<keyword evidence="5" id="KW-0460">Magnesium</keyword>
<evidence type="ECO:0000313" key="11">
    <source>
        <dbReference type="EMBL" id="AKM16734.1"/>
    </source>
</evidence>
<dbReference type="GO" id="GO:0004337">
    <property type="term" value="F:(2E,6E)-farnesyl diphosphate synthase activity"/>
    <property type="evidence" value="ECO:0007669"/>
    <property type="project" value="TreeGrafter"/>
</dbReference>
<keyword evidence="3 9" id="KW-0808">Transferase</keyword>
<reference evidence="11" key="1">
    <citation type="submission" date="2014-09" db="EMBL/GenBank/DDBJ databases">
        <title>Cloning, expression and characterization analysis of farnesyl diphosphate synthase in Mylabris cichorii Linnaeus, McFPPS.</title>
        <authorList>
            <person name="Zha S.F."/>
            <person name="Wang Y."/>
            <person name="Li Y."/>
            <person name="Huang Y."/>
            <person name="Yin Y.P."/>
            <person name="Wang Z.K."/>
        </authorList>
    </citation>
    <scope>NUCLEOTIDE SEQUENCE</scope>
</reference>
<evidence type="ECO:0000256" key="1">
    <source>
        <dbReference type="ARBA" id="ARBA00001946"/>
    </source>
</evidence>
<evidence type="ECO:0000256" key="4">
    <source>
        <dbReference type="ARBA" id="ARBA00022723"/>
    </source>
</evidence>
<protein>
    <recommendedName>
        <fullName evidence="8">Farnesyl pyrophosphate synthase</fullName>
    </recommendedName>
</protein>
<dbReference type="InterPro" id="IPR033749">
    <property type="entry name" value="Polyprenyl_synt_CS"/>
</dbReference>
<sequence>MLTTIKSCATRTNREFLYKTIQRQISKTTTATNSDAITRQQKPELHETTTNNNKWIRTNRHNNNRALSTIQTKVKSKSPNIASKDESREFMAVFPDIVRDLTDAGRQTDIPEVNKRFAKLLHYTVPNGKKNRGLSVVTSYKMLEKPENLTPDNIRKAIILGWCVEMLQSGFLITDDFMDNAETRRGLPCWYKLDDVGKQVPNDLLLLLNGIFAILKKHFSNHHCYLPTMELFHDVTLKTVMGQSLDSLSLKDGRPNFEFFTMNKYNAIVKYKTAYYTFTLPMALAMYLADLYDPEMHRQAKTILMEMGLFFQIQDDFLDCFGDPEKTGKDCNDIREGKCTWLSVVALQRANPQQRKIMEEYYGRPDEEAVRIIRNLYEELSLPNTYAVYEEESFNIIRTHIQQISKGLPHKLFFKMVDRIYKREG</sequence>
<evidence type="ECO:0000256" key="9">
    <source>
        <dbReference type="RuleBase" id="RU004466"/>
    </source>
</evidence>
<dbReference type="InterPro" id="IPR000092">
    <property type="entry name" value="Polyprenyl_synt"/>
</dbReference>
<keyword evidence="6" id="KW-0414">Isoprene biosynthesis</keyword>
<evidence type="ECO:0000256" key="7">
    <source>
        <dbReference type="ARBA" id="ARBA00033740"/>
    </source>
</evidence>
<accession>A0A0U2D675</accession>
<dbReference type="CDD" id="cd00685">
    <property type="entry name" value="Trans_IPPS_HT"/>
    <property type="match status" value="1"/>
</dbReference>
<comment type="cofactor">
    <cofactor evidence="1">
        <name>Mg(2+)</name>
        <dbReference type="ChEBI" id="CHEBI:18420"/>
    </cofactor>
</comment>
<organism evidence="11">
    <name type="scientific">Mylabris cichorii</name>
    <name type="common">Blister beetle</name>
    <dbReference type="NCBI Taxonomy" id="580878"/>
    <lineage>
        <taxon>Eukaryota</taxon>
        <taxon>Metazoa</taxon>
        <taxon>Ecdysozoa</taxon>
        <taxon>Arthropoda</taxon>
        <taxon>Hexapoda</taxon>
        <taxon>Insecta</taxon>
        <taxon>Pterygota</taxon>
        <taxon>Neoptera</taxon>
        <taxon>Endopterygota</taxon>
        <taxon>Coleoptera</taxon>
        <taxon>Polyphaga</taxon>
        <taxon>Cucujiformia</taxon>
        <taxon>Meloidae</taxon>
        <taxon>Meloinae</taxon>
        <taxon>Mylabris</taxon>
    </lineage>
</organism>
<dbReference type="GO" id="GO:0004161">
    <property type="term" value="F:dimethylallyltranstransferase activity"/>
    <property type="evidence" value="ECO:0007669"/>
    <property type="project" value="TreeGrafter"/>
</dbReference>
<evidence type="ECO:0000256" key="6">
    <source>
        <dbReference type="ARBA" id="ARBA00023229"/>
    </source>
</evidence>
<evidence type="ECO:0000256" key="10">
    <source>
        <dbReference type="SAM" id="MobiDB-lite"/>
    </source>
</evidence>
<dbReference type="AlphaFoldDB" id="A0A0U2D675"/>
<dbReference type="Pfam" id="PF00348">
    <property type="entry name" value="polyprenyl_synt"/>
    <property type="match status" value="1"/>
</dbReference>
<dbReference type="GO" id="GO:0042811">
    <property type="term" value="P:pheromone biosynthetic process"/>
    <property type="evidence" value="ECO:0007669"/>
    <property type="project" value="UniProtKB-ARBA"/>
</dbReference>
<evidence type="ECO:0000256" key="2">
    <source>
        <dbReference type="ARBA" id="ARBA00006706"/>
    </source>
</evidence>
<dbReference type="FunFam" id="1.10.600.10:FF:000021">
    <property type="entry name" value="Farnesyl pyrophosphate synthase"/>
    <property type="match status" value="1"/>
</dbReference>
<comment type="pathway">
    <text evidence="7">Pheromone biosynthesis.</text>
</comment>
<dbReference type="SFLD" id="SFLDG01017">
    <property type="entry name" value="Polyprenyl_Transferase_Like"/>
    <property type="match status" value="1"/>
</dbReference>
<dbReference type="GO" id="GO:0045337">
    <property type="term" value="P:farnesyl diphosphate biosynthetic process"/>
    <property type="evidence" value="ECO:0007669"/>
    <property type="project" value="TreeGrafter"/>
</dbReference>
<evidence type="ECO:0000256" key="3">
    <source>
        <dbReference type="ARBA" id="ARBA00022679"/>
    </source>
</evidence>
<dbReference type="GO" id="GO:0046872">
    <property type="term" value="F:metal ion binding"/>
    <property type="evidence" value="ECO:0007669"/>
    <property type="project" value="UniProtKB-KW"/>
</dbReference>
<keyword evidence="4" id="KW-0479">Metal-binding</keyword>
<dbReference type="PANTHER" id="PTHR11525">
    <property type="entry name" value="FARNESYL-PYROPHOSPHATE SYNTHETASE"/>
    <property type="match status" value="1"/>
</dbReference>
<dbReference type="PANTHER" id="PTHR11525:SF0">
    <property type="entry name" value="FARNESYL PYROPHOSPHATE SYNTHASE"/>
    <property type="match status" value="1"/>
</dbReference>
<feature type="region of interest" description="Disordered" evidence="10">
    <location>
        <begin position="28"/>
        <end position="49"/>
    </location>
</feature>
<dbReference type="SFLD" id="SFLDS00005">
    <property type="entry name" value="Isoprenoid_Synthase_Type_I"/>
    <property type="match status" value="1"/>
</dbReference>
<comment type="similarity">
    <text evidence="2 9">Belongs to the FPP/GGPP synthase family.</text>
</comment>
<dbReference type="PROSITE" id="PS00444">
    <property type="entry name" value="POLYPRENYL_SYNTHASE_2"/>
    <property type="match status" value="1"/>
</dbReference>
<evidence type="ECO:0000256" key="5">
    <source>
        <dbReference type="ARBA" id="ARBA00022842"/>
    </source>
</evidence>
<dbReference type="InterPro" id="IPR039702">
    <property type="entry name" value="FPS1-like"/>
</dbReference>
<dbReference type="InterPro" id="IPR008949">
    <property type="entry name" value="Isoprenoid_synthase_dom_sf"/>
</dbReference>
<name>A0A0U2D675_MYLCI</name>
<evidence type="ECO:0000256" key="8">
    <source>
        <dbReference type="ARBA" id="ARBA00034546"/>
    </source>
</evidence>
<dbReference type="Gene3D" id="1.10.600.10">
    <property type="entry name" value="Farnesyl Diphosphate Synthase"/>
    <property type="match status" value="1"/>
</dbReference>
<dbReference type="SUPFAM" id="SSF48576">
    <property type="entry name" value="Terpenoid synthases"/>
    <property type="match status" value="1"/>
</dbReference>
<gene>
    <name evidence="11" type="primary">FPPS</name>
</gene>
<feature type="compositionally biased region" description="Polar residues" evidence="10">
    <location>
        <begin position="28"/>
        <end position="40"/>
    </location>
</feature>
<proteinExistence type="evidence at transcript level"/>
<dbReference type="PROSITE" id="PS00723">
    <property type="entry name" value="POLYPRENYL_SYNTHASE_1"/>
    <property type="match status" value="1"/>
</dbReference>
<dbReference type="EMBL" id="KM514312">
    <property type="protein sequence ID" value="AKM16734.1"/>
    <property type="molecule type" value="mRNA"/>
</dbReference>
<dbReference type="GO" id="GO:0005737">
    <property type="term" value="C:cytoplasm"/>
    <property type="evidence" value="ECO:0007669"/>
    <property type="project" value="TreeGrafter"/>
</dbReference>